<dbReference type="EMBL" id="CP053835">
    <property type="protein sequence ID" value="QKF78442.1"/>
    <property type="molecule type" value="Genomic_DNA"/>
</dbReference>
<evidence type="ECO:0000256" key="4">
    <source>
        <dbReference type="ARBA" id="ARBA00022989"/>
    </source>
</evidence>
<dbReference type="NCBIfam" id="TIGR00765">
    <property type="entry name" value="yihY_not_rbn"/>
    <property type="match status" value="1"/>
</dbReference>
<evidence type="ECO:0000313" key="7">
    <source>
        <dbReference type="EMBL" id="QKF78442.1"/>
    </source>
</evidence>
<keyword evidence="5 6" id="KW-0472">Membrane</keyword>
<feature type="transmembrane region" description="Helical" evidence="6">
    <location>
        <begin position="165"/>
        <end position="181"/>
    </location>
</feature>
<dbReference type="KEGG" id="adz:ADFLV_2454"/>
<dbReference type="Pfam" id="PF03631">
    <property type="entry name" value="Virul_fac_BrkB"/>
    <property type="match status" value="1"/>
</dbReference>
<reference evidence="7 8" key="1">
    <citation type="submission" date="2020-05" db="EMBL/GenBank/DDBJ databases">
        <title>Complete genome sequencing of Campylobacter and Arcobacter type strains.</title>
        <authorList>
            <person name="Miller W.G."/>
            <person name="Yee E."/>
        </authorList>
    </citation>
    <scope>NUCLEOTIDE SEQUENCE [LARGE SCALE GENOMIC DNA]</scope>
    <source>
        <strain evidence="7 8">LMG 25694</strain>
    </source>
</reference>
<sequence>MNNIEEKKSFLKRFIESLDSFFNDDTTYYAASLSFFTIFSILPIIALIIAIISNFSEFDNYIDIFTNYIFNLINPTHSSEIVETLKRYISNSNQLGLLGLVYMTFVFVMFFKDYEYIVNKIHRAKRKSIQFSFIFYTLYLIVLALFFTATNILMSLSDNTILEELLSYIFTWLIFFSLFKLSVNRKIHNKAALISSFVTFVILSITKNLFIYYVIYNKTYTTIYGSLATLLFTFFWIYISWIIYLYGIKMCHRLNIQEYAKELAE</sequence>
<evidence type="ECO:0000313" key="8">
    <source>
        <dbReference type="Proteomes" id="UP000503313"/>
    </source>
</evidence>
<dbReference type="PIRSF" id="PIRSF035875">
    <property type="entry name" value="RNase_BN"/>
    <property type="match status" value="1"/>
</dbReference>
<accession>A0AAE7E7G6</accession>
<protein>
    <submittedName>
        <fullName evidence="7">BrkB/YihY/UPF0761 family membrane protein, possible virulence factor</fullName>
    </submittedName>
</protein>
<dbReference type="AlphaFoldDB" id="A0AAE7E7G6"/>
<evidence type="ECO:0000256" key="2">
    <source>
        <dbReference type="ARBA" id="ARBA00022475"/>
    </source>
</evidence>
<dbReference type="PANTHER" id="PTHR30213:SF0">
    <property type="entry name" value="UPF0761 MEMBRANE PROTEIN YIHY"/>
    <property type="match status" value="1"/>
</dbReference>
<comment type="subcellular location">
    <subcellularLocation>
        <location evidence="1">Cell membrane</location>
        <topology evidence="1">Multi-pass membrane protein</topology>
    </subcellularLocation>
</comment>
<evidence type="ECO:0000256" key="3">
    <source>
        <dbReference type="ARBA" id="ARBA00022692"/>
    </source>
</evidence>
<organism evidence="7 8">
    <name type="scientific">Arcobacter defluvii</name>
    <dbReference type="NCBI Taxonomy" id="873191"/>
    <lineage>
        <taxon>Bacteria</taxon>
        <taxon>Pseudomonadati</taxon>
        <taxon>Campylobacterota</taxon>
        <taxon>Epsilonproteobacteria</taxon>
        <taxon>Campylobacterales</taxon>
        <taxon>Arcobacteraceae</taxon>
        <taxon>Arcobacter</taxon>
    </lineage>
</organism>
<proteinExistence type="predicted"/>
<dbReference type="RefSeq" id="WP_014475055.1">
    <property type="nucleotide sequence ID" value="NZ_CP053835.1"/>
</dbReference>
<feature type="transmembrane region" description="Helical" evidence="6">
    <location>
        <begin position="222"/>
        <end position="246"/>
    </location>
</feature>
<keyword evidence="2" id="KW-1003">Cell membrane</keyword>
<dbReference type="InterPro" id="IPR017039">
    <property type="entry name" value="Virul_fac_BrkB"/>
</dbReference>
<evidence type="ECO:0000256" key="1">
    <source>
        <dbReference type="ARBA" id="ARBA00004651"/>
    </source>
</evidence>
<name>A0AAE7E7G6_9BACT</name>
<evidence type="ECO:0000256" key="6">
    <source>
        <dbReference type="SAM" id="Phobius"/>
    </source>
</evidence>
<feature type="transmembrane region" description="Helical" evidence="6">
    <location>
        <begin position="28"/>
        <end position="52"/>
    </location>
</feature>
<feature type="transmembrane region" description="Helical" evidence="6">
    <location>
        <begin position="133"/>
        <end position="153"/>
    </location>
</feature>
<keyword evidence="4 6" id="KW-1133">Transmembrane helix</keyword>
<feature type="transmembrane region" description="Helical" evidence="6">
    <location>
        <begin position="193"/>
        <end position="216"/>
    </location>
</feature>
<dbReference type="Proteomes" id="UP000503313">
    <property type="component" value="Chromosome"/>
</dbReference>
<gene>
    <name evidence="7" type="ORF">ADFLV_2454</name>
</gene>
<dbReference type="PANTHER" id="PTHR30213">
    <property type="entry name" value="INNER MEMBRANE PROTEIN YHJD"/>
    <property type="match status" value="1"/>
</dbReference>
<feature type="transmembrane region" description="Helical" evidence="6">
    <location>
        <begin position="95"/>
        <end position="112"/>
    </location>
</feature>
<dbReference type="GO" id="GO:0005886">
    <property type="term" value="C:plasma membrane"/>
    <property type="evidence" value="ECO:0007669"/>
    <property type="project" value="UniProtKB-SubCell"/>
</dbReference>
<evidence type="ECO:0000256" key="5">
    <source>
        <dbReference type="ARBA" id="ARBA00023136"/>
    </source>
</evidence>
<keyword evidence="8" id="KW-1185">Reference proteome</keyword>
<keyword evidence="3 6" id="KW-0812">Transmembrane</keyword>